<dbReference type="EMBL" id="BLLF01006771">
    <property type="protein sequence ID" value="GFH32539.1"/>
    <property type="molecule type" value="Genomic_DNA"/>
</dbReference>
<accession>A0A6A0AHW0</accession>
<evidence type="ECO:0000313" key="1">
    <source>
        <dbReference type="EMBL" id="GFH32539.1"/>
    </source>
</evidence>
<dbReference type="AlphaFoldDB" id="A0A6A0AHW0"/>
<dbReference type="GO" id="GO:0016301">
    <property type="term" value="F:kinase activity"/>
    <property type="evidence" value="ECO:0007669"/>
    <property type="project" value="UniProtKB-KW"/>
</dbReference>
<gene>
    <name evidence="1" type="ORF">HaLaN_31776</name>
</gene>
<feature type="non-terminal residue" evidence="1">
    <location>
        <position position="1"/>
    </location>
</feature>
<comment type="caution">
    <text evidence="1">The sequence shown here is derived from an EMBL/GenBank/DDBJ whole genome shotgun (WGS) entry which is preliminary data.</text>
</comment>
<keyword evidence="1" id="KW-0808">Transferase</keyword>
<feature type="non-terminal residue" evidence="1">
    <location>
        <position position="115"/>
    </location>
</feature>
<reference evidence="1 2" key="1">
    <citation type="submission" date="2020-02" db="EMBL/GenBank/DDBJ databases">
        <title>Draft genome sequence of Haematococcus lacustris strain NIES-144.</title>
        <authorList>
            <person name="Morimoto D."/>
            <person name="Nakagawa S."/>
            <person name="Yoshida T."/>
            <person name="Sawayama S."/>
        </authorList>
    </citation>
    <scope>NUCLEOTIDE SEQUENCE [LARGE SCALE GENOMIC DNA]</scope>
    <source>
        <strain evidence="1 2">NIES-144</strain>
    </source>
</reference>
<keyword evidence="1" id="KW-0418">Kinase</keyword>
<keyword evidence="2" id="KW-1185">Reference proteome</keyword>
<proteinExistence type="predicted"/>
<evidence type="ECO:0000313" key="2">
    <source>
        <dbReference type="Proteomes" id="UP000485058"/>
    </source>
</evidence>
<protein>
    <submittedName>
        <fullName evidence="1">Adenylate kinase</fullName>
    </submittedName>
</protein>
<organism evidence="1 2">
    <name type="scientific">Haematococcus lacustris</name>
    <name type="common">Green alga</name>
    <name type="synonym">Haematococcus pluvialis</name>
    <dbReference type="NCBI Taxonomy" id="44745"/>
    <lineage>
        <taxon>Eukaryota</taxon>
        <taxon>Viridiplantae</taxon>
        <taxon>Chlorophyta</taxon>
        <taxon>core chlorophytes</taxon>
        <taxon>Chlorophyceae</taxon>
        <taxon>CS clade</taxon>
        <taxon>Chlamydomonadales</taxon>
        <taxon>Haematococcaceae</taxon>
        <taxon>Haematococcus</taxon>
    </lineage>
</organism>
<sequence length="115" mass="13407">MHILKTRGLDMGICLSSLLVSRPEVREIIDRGDMIPDTLVGDMLLEALLVVDFLKLLFDKLSELHTRFADDPRMEHRFPRPLFKVVMLYVDEETSIKRQMERAKVASLHNKRVMD</sequence>
<name>A0A6A0AHW0_HAELA</name>
<dbReference type="Proteomes" id="UP000485058">
    <property type="component" value="Unassembled WGS sequence"/>
</dbReference>